<comment type="caution">
    <text evidence="6">The sequence shown here is derived from an EMBL/GenBank/DDBJ whole genome shotgun (WGS) entry which is preliminary data.</text>
</comment>
<dbReference type="InterPro" id="IPR051834">
    <property type="entry name" value="RING_finger_E3_ligase"/>
</dbReference>
<name>A0A4S4EW67_CAMSN</name>
<dbReference type="PANTHER" id="PTHR45931:SF16">
    <property type="entry name" value="RING_U-BOX SUPERFAMILY PROTEIN"/>
    <property type="match status" value="1"/>
</dbReference>
<sequence>MAYLIEEVLGLYARVYKWNQKYDNIDVYPPVSRSQGHFNLRVKSEIKRVSQTKEGYITNAKHDTSIEQKDTIKFDYKTLRDKDSMECWLRLAIPTTKLFPLEIIPKLARDISNYLFSCFRFNNINNQTSSKKPVIVINVHVSMLRIACIHSMLSVPTHSSNKEDETDGGVVINNQKCAYVNGNSNEIEFRVCKTDDEEIVVGTLNLVQAAVKVKRFDGDESVDDNDKCSICLERFKRDFIIAMTPCSHVFHRDCVFQWLPNTGQCPMCRSSYKTLFWTISESVAEVEAVEAVAAASAETVAEVEAVAASV</sequence>
<dbReference type="InterPro" id="IPR013083">
    <property type="entry name" value="Znf_RING/FYVE/PHD"/>
</dbReference>
<keyword evidence="3" id="KW-0862">Zinc</keyword>
<dbReference type="GO" id="GO:0005634">
    <property type="term" value="C:nucleus"/>
    <property type="evidence" value="ECO:0007669"/>
    <property type="project" value="TreeGrafter"/>
</dbReference>
<organism evidence="6 7">
    <name type="scientific">Camellia sinensis var. sinensis</name>
    <name type="common">China tea</name>
    <dbReference type="NCBI Taxonomy" id="542762"/>
    <lineage>
        <taxon>Eukaryota</taxon>
        <taxon>Viridiplantae</taxon>
        <taxon>Streptophyta</taxon>
        <taxon>Embryophyta</taxon>
        <taxon>Tracheophyta</taxon>
        <taxon>Spermatophyta</taxon>
        <taxon>Magnoliopsida</taxon>
        <taxon>eudicotyledons</taxon>
        <taxon>Gunneridae</taxon>
        <taxon>Pentapetalae</taxon>
        <taxon>asterids</taxon>
        <taxon>Ericales</taxon>
        <taxon>Theaceae</taxon>
        <taxon>Camellia</taxon>
    </lineage>
</organism>
<evidence type="ECO:0000256" key="3">
    <source>
        <dbReference type="ARBA" id="ARBA00022833"/>
    </source>
</evidence>
<dbReference type="Pfam" id="PF13639">
    <property type="entry name" value="zf-RING_2"/>
    <property type="match status" value="1"/>
</dbReference>
<dbReference type="AlphaFoldDB" id="A0A4S4EW67"/>
<dbReference type="SMART" id="SM00184">
    <property type="entry name" value="RING"/>
    <property type="match status" value="1"/>
</dbReference>
<gene>
    <name evidence="6" type="ORF">TEA_028669</name>
</gene>
<evidence type="ECO:0000256" key="4">
    <source>
        <dbReference type="PROSITE-ProRule" id="PRU00175"/>
    </source>
</evidence>
<evidence type="ECO:0000259" key="5">
    <source>
        <dbReference type="PROSITE" id="PS50089"/>
    </source>
</evidence>
<dbReference type="GO" id="GO:0008270">
    <property type="term" value="F:zinc ion binding"/>
    <property type="evidence" value="ECO:0007669"/>
    <property type="project" value="UniProtKB-KW"/>
</dbReference>
<protein>
    <recommendedName>
        <fullName evidence="5">RING-type domain-containing protein</fullName>
    </recommendedName>
</protein>
<keyword evidence="2 4" id="KW-0863">Zinc-finger</keyword>
<evidence type="ECO:0000313" key="6">
    <source>
        <dbReference type="EMBL" id="THG21229.1"/>
    </source>
</evidence>
<dbReference type="EMBL" id="SDRB02001500">
    <property type="protein sequence ID" value="THG21229.1"/>
    <property type="molecule type" value="Genomic_DNA"/>
</dbReference>
<dbReference type="PANTHER" id="PTHR45931">
    <property type="entry name" value="SI:CH211-59O9.10"/>
    <property type="match status" value="1"/>
</dbReference>
<dbReference type="GO" id="GO:0061630">
    <property type="term" value="F:ubiquitin protein ligase activity"/>
    <property type="evidence" value="ECO:0007669"/>
    <property type="project" value="TreeGrafter"/>
</dbReference>
<evidence type="ECO:0000256" key="1">
    <source>
        <dbReference type="ARBA" id="ARBA00022723"/>
    </source>
</evidence>
<reference evidence="6 7" key="1">
    <citation type="journal article" date="2018" name="Proc. Natl. Acad. Sci. U.S.A.">
        <title>Draft genome sequence of Camellia sinensis var. sinensis provides insights into the evolution of the tea genome and tea quality.</title>
        <authorList>
            <person name="Wei C."/>
            <person name="Yang H."/>
            <person name="Wang S."/>
            <person name="Zhao J."/>
            <person name="Liu C."/>
            <person name="Gao L."/>
            <person name="Xia E."/>
            <person name="Lu Y."/>
            <person name="Tai Y."/>
            <person name="She G."/>
            <person name="Sun J."/>
            <person name="Cao H."/>
            <person name="Tong W."/>
            <person name="Gao Q."/>
            <person name="Li Y."/>
            <person name="Deng W."/>
            <person name="Jiang X."/>
            <person name="Wang W."/>
            <person name="Chen Q."/>
            <person name="Zhang S."/>
            <person name="Li H."/>
            <person name="Wu J."/>
            <person name="Wang P."/>
            <person name="Li P."/>
            <person name="Shi C."/>
            <person name="Zheng F."/>
            <person name="Jian J."/>
            <person name="Huang B."/>
            <person name="Shan D."/>
            <person name="Shi M."/>
            <person name="Fang C."/>
            <person name="Yue Y."/>
            <person name="Li F."/>
            <person name="Li D."/>
            <person name="Wei S."/>
            <person name="Han B."/>
            <person name="Jiang C."/>
            <person name="Yin Y."/>
            <person name="Xia T."/>
            <person name="Zhang Z."/>
            <person name="Bennetzen J.L."/>
            <person name="Zhao S."/>
            <person name="Wan X."/>
        </authorList>
    </citation>
    <scope>NUCLEOTIDE SEQUENCE [LARGE SCALE GENOMIC DNA]</scope>
    <source>
        <strain evidence="7">cv. Shuchazao</strain>
        <tissue evidence="6">Leaf</tissue>
    </source>
</reference>
<dbReference type="PROSITE" id="PS50089">
    <property type="entry name" value="ZF_RING_2"/>
    <property type="match status" value="1"/>
</dbReference>
<keyword evidence="7" id="KW-1185">Reference proteome</keyword>
<dbReference type="CDD" id="cd16454">
    <property type="entry name" value="RING-H2_PA-TM-RING"/>
    <property type="match status" value="1"/>
</dbReference>
<dbReference type="Proteomes" id="UP000306102">
    <property type="component" value="Unassembled WGS sequence"/>
</dbReference>
<dbReference type="InterPro" id="IPR001841">
    <property type="entry name" value="Znf_RING"/>
</dbReference>
<evidence type="ECO:0000313" key="7">
    <source>
        <dbReference type="Proteomes" id="UP000306102"/>
    </source>
</evidence>
<evidence type="ECO:0000256" key="2">
    <source>
        <dbReference type="ARBA" id="ARBA00022771"/>
    </source>
</evidence>
<accession>A0A4S4EW67</accession>
<keyword evidence="1" id="KW-0479">Metal-binding</keyword>
<dbReference type="Gene3D" id="3.30.40.10">
    <property type="entry name" value="Zinc/RING finger domain, C3HC4 (zinc finger)"/>
    <property type="match status" value="1"/>
</dbReference>
<feature type="domain" description="RING-type" evidence="5">
    <location>
        <begin position="228"/>
        <end position="269"/>
    </location>
</feature>
<proteinExistence type="predicted"/>
<dbReference type="GO" id="GO:0006511">
    <property type="term" value="P:ubiquitin-dependent protein catabolic process"/>
    <property type="evidence" value="ECO:0007669"/>
    <property type="project" value="TreeGrafter"/>
</dbReference>
<dbReference type="SUPFAM" id="SSF57850">
    <property type="entry name" value="RING/U-box"/>
    <property type="match status" value="1"/>
</dbReference>